<keyword evidence="1 3" id="KW-0175">Coiled coil</keyword>
<dbReference type="InterPro" id="IPR027417">
    <property type="entry name" value="P-loop_NTPase"/>
</dbReference>
<evidence type="ECO:0000259" key="4">
    <source>
        <dbReference type="Pfam" id="PF02463"/>
    </source>
</evidence>
<dbReference type="PANTHER" id="PTHR32114:SF2">
    <property type="entry name" value="ABC TRANSPORTER ABCH.3"/>
    <property type="match status" value="1"/>
</dbReference>
<dbReference type="Pfam" id="PF02463">
    <property type="entry name" value="SMC_N"/>
    <property type="match status" value="1"/>
</dbReference>
<organism evidence="5">
    <name type="scientific">Candidatus Methanophaga sp. ANME-1 ERB7</name>
    <dbReference type="NCBI Taxonomy" id="2759913"/>
    <lineage>
        <taxon>Archaea</taxon>
        <taxon>Methanobacteriati</taxon>
        <taxon>Methanobacteriota</taxon>
        <taxon>Stenosarchaea group</taxon>
        <taxon>Methanomicrobia</taxon>
        <taxon>Candidatus Methanophagales</taxon>
        <taxon>Candidatus Methanophagaceae</taxon>
        <taxon>Candidatus Methanophaga</taxon>
    </lineage>
</organism>
<evidence type="ECO:0000256" key="2">
    <source>
        <dbReference type="ARBA" id="ARBA00049666"/>
    </source>
</evidence>
<feature type="coiled-coil region" evidence="3">
    <location>
        <begin position="285"/>
        <end position="425"/>
    </location>
</feature>
<protein>
    <submittedName>
        <fullName evidence="5">DNA double-strand break repair Rad50 ATPase</fullName>
    </submittedName>
</protein>
<name>A0A7G9ZBL1_9EURY</name>
<feature type="domain" description="RecF/RecN/SMC N-terminal" evidence="4">
    <location>
        <begin position="82"/>
        <end position="993"/>
    </location>
</feature>
<evidence type="ECO:0000256" key="3">
    <source>
        <dbReference type="SAM" id="Coils"/>
    </source>
</evidence>
<reference evidence="5" key="1">
    <citation type="submission" date="2020-06" db="EMBL/GenBank/DDBJ databases">
        <title>Unique genomic features of the anaerobic methanotrophic archaea.</title>
        <authorList>
            <person name="Chadwick G.L."/>
            <person name="Skennerton C.T."/>
            <person name="Laso-Perez R."/>
            <person name="Leu A.O."/>
            <person name="Speth D.R."/>
            <person name="Yu H."/>
            <person name="Morgan-Lang C."/>
            <person name="Hatzenpichler R."/>
            <person name="Goudeau D."/>
            <person name="Malmstrom R."/>
            <person name="Brazelton W.J."/>
            <person name="Woyke T."/>
            <person name="Hallam S.J."/>
            <person name="Tyson G.W."/>
            <person name="Wegener G."/>
            <person name="Boetius A."/>
            <person name="Orphan V."/>
        </authorList>
    </citation>
    <scope>NUCLEOTIDE SEQUENCE</scope>
</reference>
<sequence>MNETAYFRRPHGCIPFFDSEGVTFYQHEDRAPSLAIAAHTLDTEKENVSNISLPETNAPHKAWKRVETYYTKNCYEYIEMLLKTLTLRNYRKYKNVNVEIPDGVIGIIGLNGVGKTTLIESIGWVLFGHHAARTTKELIKREGASHNESCRVTLEFELDGDAYRVVREMAGKNLVPKASLVINGNQITNNADEVSGAIEARIGMDYQSFFTSVFARQKELNALSLMKAAERKKLVLRMLGIERIETSIETIRVDKRGKEKRIEGIKTATVDKDGVKKLEVFKSKNEELEKQKEKLIPSINELETNKVTKEKETAIAKDELESATKKYERYMELSNTMGARRSDLENTNKRKDEKAKELTDLQTKKKRLDGLLDKEVLYFQFRAEKEELDALREKYQRKHELLKRKDKITQEITRRESELKALTTNLSGFDGVDAAFEAQTQHKDELDALRVRFQQKLELTRQKEKTMTEIEARETRTKRLIEDRQEFTGLKERLQTTKQKLEGLRAQKESLISSIGALKSSALELKKDVKECMTKRKNIVALGHDGECPMCERQLGSHYEALLNKLNDEIEAKKANYYTLYNEYKKNKDELGSKTREEDIHNKVANELDTRMTEMRALDVKLEQEDKELNLWRAELARILTALRPFQVVEFDEKVYKAVSTKLKELDKKVSAKKEFELKITHEQRELVRWNTELEQINADLAPVMAVEFDNNVYKSVIATLNDLEVIYREIIGLRAEVERAKEVKDNLQLLSELEREIAADITALKRQMDDLAFDKMAFVALKTGYDRKREELNELKLKLLTKRHEFENVCREIEHVLVDIAEQERLLADKAKEETELMYLSLLERLMNEFKVYMVGMIRPMLSDYASDMLRRLTDGKYSKLELDENYDVFIYDEGTPYAINRFSGGEEDLANLCLRLAISAVVSERSAIQTNFIILDEIFGSQDALRKRNIITALNKLSKKFRQIFLITHIEEVKDYMEYVLRVTEDEDGVSWVRMGA</sequence>
<dbReference type="Gene3D" id="3.40.50.300">
    <property type="entry name" value="P-loop containing nucleotide triphosphate hydrolases"/>
    <property type="match status" value="2"/>
</dbReference>
<dbReference type="SUPFAM" id="SSF75712">
    <property type="entry name" value="Rad50 coiled-coil Zn hook"/>
    <property type="match status" value="1"/>
</dbReference>
<gene>
    <name evidence="5" type="ORF">LLBILDAL_00004</name>
</gene>
<dbReference type="AlphaFoldDB" id="A0A7G9ZBL1"/>
<feature type="coiled-coil region" evidence="3">
    <location>
        <begin position="487"/>
        <end position="514"/>
    </location>
</feature>
<evidence type="ECO:0000256" key="1">
    <source>
        <dbReference type="ARBA" id="ARBA00023054"/>
    </source>
</evidence>
<accession>A0A7G9ZBL1</accession>
<proteinExistence type="inferred from homology"/>
<dbReference type="Gene3D" id="1.10.287.510">
    <property type="entry name" value="Helix hairpin bin"/>
    <property type="match status" value="1"/>
</dbReference>
<dbReference type="InterPro" id="IPR003395">
    <property type="entry name" value="RecF/RecN/SMC_N"/>
</dbReference>
<dbReference type="SUPFAM" id="SSF52540">
    <property type="entry name" value="P-loop containing nucleoside triphosphate hydrolases"/>
    <property type="match status" value="1"/>
</dbReference>
<dbReference type="PANTHER" id="PTHR32114">
    <property type="entry name" value="ABC TRANSPORTER ABCH.3"/>
    <property type="match status" value="1"/>
</dbReference>
<evidence type="ECO:0000313" key="5">
    <source>
        <dbReference type="EMBL" id="QNO57645.1"/>
    </source>
</evidence>
<dbReference type="EMBL" id="MT631697">
    <property type="protein sequence ID" value="QNO57645.1"/>
    <property type="molecule type" value="Genomic_DNA"/>
</dbReference>
<comment type="similarity">
    <text evidence="2">Belongs to the Sph1/Sph2 family.</text>
</comment>